<evidence type="ECO:0000313" key="2">
    <source>
        <dbReference type="Proteomes" id="UP001172680"/>
    </source>
</evidence>
<protein>
    <submittedName>
        <fullName evidence="1">Uncharacterized protein</fullName>
    </submittedName>
</protein>
<organism evidence="1 2">
    <name type="scientific">Coniosporium tulheliwenetii</name>
    <dbReference type="NCBI Taxonomy" id="3383036"/>
    <lineage>
        <taxon>Eukaryota</taxon>
        <taxon>Fungi</taxon>
        <taxon>Dikarya</taxon>
        <taxon>Ascomycota</taxon>
        <taxon>Pezizomycotina</taxon>
        <taxon>Dothideomycetes</taxon>
        <taxon>Dothideomycetes incertae sedis</taxon>
        <taxon>Coniosporium</taxon>
    </lineage>
</organism>
<comment type="caution">
    <text evidence="1">The sequence shown here is derived from an EMBL/GenBank/DDBJ whole genome shotgun (WGS) entry which is preliminary data.</text>
</comment>
<keyword evidence="2" id="KW-1185">Reference proteome</keyword>
<sequence length="942" mass="103396">MSKQVQNSVNGDAYGNKKQDKMTPATLPRLGNLTMEQLRDFWRHTVKTPPQPCPAYPSGWRLWAVARPSSVGPGRPKNYSRYFPRLAGEPLFTRYIPCDGEDPGETISTSVTLEELEGPVLSVYTFLKLDTEETAPCEGKFGSSLSGSTATFARSSTTASLDTAATSEKDSAMEAEIKCLCCWHSLSRPPHPQANRPVSTASRVTPAIPLALTRPPKSKQSRTPEDAGGVAKVNGVAEHPAAMGGNEDLVKEPANERNTLTPDSSGSQQAEGTNEVKRTEETSGAASPAKESTERLEKLEDTDANAPISPVDTTRQEPAQKPLQEPSQEPPQQPRHEVRHELPPPFYPADHRATPTSATPSSATHSLPPTDQVSMHQPRPSANNIVFGGHPDSSSPSPAPPPSAGKMRYPPAPPPGFGGASFGPPPYYTPGHAHHFSEPHAHMMYPPMSMPPLGTLPYRRGHPPPPHYGRPEPWFPADSPLPYPMAPPPGYPPHNIQPQTNGAMHPSRSPSQSSVRTQDQEPIFNQHQSEQRKFSEGQYNGQFSSQNGAPLLLPSDELRGPTDSLRQYLRSQFGSTDLADYILEITLSDPEHSVFTLPVHRLLIARSPRLLTLMSRTRTDQESRNSPLAVLKDATTDTFVTSRSLVEVLKYLYDDTLLGMQEFTQGLQPFDMDSAGSDGNGRPLDRMRQALEYAASGHFLGLEEVVNRGFAIAKALIRWDTLDLAMGFALDGGLSRIWQAVMAEAAERGVVPNLKPFRPTYGDYGYQFLQDLVDFIALEFPQAFQLDTTAPQLSNVQRLPVAVESRPSISNPRLSRIRFGELPLEQPARPDFVTTTLSSILVSLPFSVLKVLLEHPGLNRRITWPNVISVMRQVVEERESRRSKALNARVAPSHKTDMDQAIYENLHWEERVESAPAHASGFKIARAWTGAEVNLANGTSGK</sequence>
<proteinExistence type="predicted"/>
<dbReference type="Proteomes" id="UP001172680">
    <property type="component" value="Unassembled WGS sequence"/>
</dbReference>
<name>A0ACC2ZPK1_9PEZI</name>
<dbReference type="EMBL" id="JAPDRP010000001">
    <property type="protein sequence ID" value="KAJ9649547.1"/>
    <property type="molecule type" value="Genomic_DNA"/>
</dbReference>
<evidence type="ECO:0000313" key="1">
    <source>
        <dbReference type="EMBL" id="KAJ9649547.1"/>
    </source>
</evidence>
<gene>
    <name evidence="1" type="ORF">H2199_000323</name>
</gene>
<reference evidence="1" key="1">
    <citation type="submission" date="2022-10" db="EMBL/GenBank/DDBJ databases">
        <title>Culturing micro-colonial fungi from biological soil crusts in the Mojave desert and describing Neophaeococcomyces mojavensis, and introducing the new genera and species Taxawa tesnikishii.</title>
        <authorList>
            <person name="Kurbessoian T."/>
            <person name="Stajich J.E."/>
        </authorList>
    </citation>
    <scope>NUCLEOTIDE SEQUENCE</scope>
    <source>
        <strain evidence="1">JES_115</strain>
    </source>
</reference>
<accession>A0ACC2ZPK1</accession>